<feature type="transmembrane region" description="Helical" evidence="7">
    <location>
        <begin position="151"/>
        <end position="173"/>
    </location>
</feature>
<evidence type="ECO:0000256" key="6">
    <source>
        <dbReference type="ARBA" id="ARBA00023136"/>
    </source>
</evidence>
<dbReference type="KEGG" id="ntr:B0W44_11900"/>
<comment type="subcellular location">
    <subcellularLocation>
        <location evidence="1 7">Cell membrane</location>
        <topology evidence="1 7">Multi-pass membrane protein</topology>
    </subcellularLocation>
</comment>
<dbReference type="PANTHER" id="PTHR43744">
    <property type="entry name" value="ABC TRANSPORTER PERMEASE PROTEIN MG189-RELATED-RELATED"/>
    <property type="match status" value="1"/>
</dbReference>
<evidence type="ECO:0000256" key="4">
    <source>
        <dbReference type="ARBA" id="ARBA00022692"/>
    </source>
</evidence>
<sequence length="291" mass="32801">MMKTKFPWCSYLVVTVGSIMMVFPFLDMFFTSFKGPDEINTTDYKLLPNSFEWDNYVTVFREMNMALLFRNSIIVTVSVTVLVLLTSTLAGYALTKLRFKGRNAIFRFILATMMFPPFLFLIPNFYIMVHFPLAGGNDIFGNGGYGGLATSLWALILPFAVSGFGIFLMRQFIMTIPDALIEAARIDGASEIRIFWQIVAPMTTPALATLAIFTFINQWNEFIWALLIYTVNSDLATLPVGIQMLQSYLDPSLTQALVNAALTISVVPVFLVFLFLQKYYVKGMVMSGIKE</sequence>
<evidence type="ECO:0000256" key="3">
    <source>
        <dbReference type="ARBA" id="ARBA00022475"/>
    </source>
</evidence>
<dbReference type="EMBL" id="CP019699">
    <property type="protein sequence ID" value="AQS56359.1"/>
    <property type="molecule type" value="Genomic_DNA"/>
</dbReference>
<dbReference type="CDD" id="cd06261">
    <property type="entry name" value="TM_PBP2"/>
    <property type="match status" value="1"/>
</dbReference>
<dbReference type="OrthoDB" id="9771544at2"/>
<feature type="transmembrane region" description="Helical" evidence="7">
    <location>
        <begin position="194"/>
        <end position="216"/>
    </location>
</feature>
<dbReference type="SUPFAM" id="SSF161098">
    <property type="entry name" value="MetI-like"/>
    <property type="match status" value="1"/>
</dbReference>
<feature type="transmembrane region" description="Helical" evidence="7">
    <location>
        <begin position="73"/>
        <end position="94"/>
    </location>
</feature>
<evidence type="ECO:0000259" key="8">
    <source>
        <dbReference type="PROSITE" id="PS50928"/>
    </source>
</evidence>
<proteinExistence type="inferred from homology"/>
<evidence type="ECO:0000256" key="7">
    <source>
        <dbReference type="RuleBase" id="RU363032"/>
    </source>
</evidence>
<feature type="domain" description="ABC transmembrane type-1" evidence="8">
    <location>
        <begin position="69"/>
        <end position="276"/>
    </location>
</feature>
<reference evidence="9 10" key="1">
    <citation type="journal article" date="2015" name="Int. J. Syst. Evol. Microbiol.">
        <title>Novibacillus thermophilus gen. nov., sp. nov., a Gram-staining-negative and moderately thermophilic member of the family Thermoactinomycetaceae.</title>
        <authorList>
            <person name="Yang G."/>
            <person name="Chen J."/>
            <person name="Zhou S."/>
        </authorList>
    </citation>
    <scope>NUCLEOTIDE SEQUENCE [LARGE SCALE GENOMIC DNA]</scope>
    <source>
        <strain evidence="9 10">SG-1</strain>
    </source>
</reference>
<dbReference type="InterPro" id="IPR035906">
    <property type="entry name" value="MetI-like_sf"/>
</dbReference>
<protein>
    <submittedName>
        <fullName evidence="9">ABC transporter permease</fullName>
    </submittedName>
</protein>
<evidence type="ECO:0000256" key="2">
    <source>
        <dbReference type="ARBA" id="ARBA00022448"/>
    </source>
</evidence>
<dbReference type="PANTHER" id="PTHR43744:SF12">
    <property type="entry name" value="ABC TRANSPORTER PERMEASE PROTEIN MG189-RELATED"/>
    <property type="match status" value="1"/>
</dbReference>
<evidence type="ECO:0000313" key="9">
    <source>
        <dbReference type="EMBL" id="AQS56359.1"/>
    </source>
</evidence>
<dbReference type="Gene3D" id="1.10.3720.10">
    <property type="entry name" value="MetI-like"/>
    <property type="match status" value="1"/>
</dbReference>
<keyword evidence="2 7" id="KW-0813">Transport</keyword>
<dbReference type="STRING" id="1471761.B0W44_11900"/>
<feature type="transmembrane region" description="Helical" evidence="7">
    <location>
        <begin position="106"/>
        <end position="131"/>
    </location>
</feature>
<dbReference type="AlphaFoldDB" id="A0A1U9K8G9"/>
<evidence type="ECO:0000256" key="5">
    <source>
        <dbReference type="ARBA" id="ARBA00022989"/>
    </source>
</evidence>
<keyword evidence="10" id="KW-1185">Reference proteome</keyword>
<dbReference type="Pfam" id="PF00528">
    <property type="entry name" value="BPD_transp_1"/>
    <property type="match status" value="1"/>
</dbReference>
<accession>A0A1U9K8G9</accession>
<comment type="similarity">
    <text evidence="7">Belongs to the binding-protein-dependent transport system permease family.</text>
</comment>
<gene>
    <name evidence="9" type="ORF">B0W44_11900</name>
</gene>
<keyword evidence="6 7" id="KW-0472">Membrane</keyword>
<evidence type="ECO:0000256" key="1">
    <source>
        <dbReference type="ARBA" id="ARBA00004651"/>
    </source>
</evidence>
<dbReference type="PROSITE" id="PS50928">
    <property type="entry name" value="ABC_TM1"/>
    <property type="match status" value="1"/>
</dbReference>
<keyword evidence="4 7" id="KW-0812">Transmembrane</keyword>
<feature type="transmembrane region" description="Helical" evidence="7">
    <location>
        <begin position="7"/>
        <end position="26"/>
    </location>
</feature>
<keyword evidence="5 7" id="KW-1133">Transmembrane helix</keyword>
<organism evidence="9 10">
    <name type="scientific">Novibacillus thermophilus</name>
    <dbReference type="NCBI Taxonomy" id="1471761"/>
    <lineage>
        <taxon>Bacteria</taxon>
        <taxon>Bacillati</taxon>
        <taxon>Bacillota</taxon>
        <taxon>Bacilli</taxon>
        <taxon>Bacillales</taxon>
        <taxon>Thermoactinomycetaceae</taxon>
        <taxon>Novibacillus</taxon>
    </lineage>
</organism>
<dbReference type="GO" id="GO:0055085">
    <property type="term" value="P:transmembrane transport"/>
    <property type="evidence" value="ECO:0007669"/>
    <property type="project" value="InterPro"/>
</dbReference>
<keyword evidence="3" id="KW-1003">Cell membrane</keyword>
<dbReference type="InterPro" id="IPR000515">
    <property type="entry name" value="MetI-like"/>
</dbReference>
<dbReference type="Proteomes" id="UP000188603">
    <property type="component" value="Chromosome"/>
</dbReference>
<feature type="transmembrane region" description="Helical" evidence="7">
    <location>
        <begin position="257"/>
        <end position="276"/>
    </location>
</feature>
<name>A0A1U9K8G9_9BACL</name>
<dbReference type="GO" id="GO:0005886">
    <property type="term" value="C:plasma membrane"/>
    <property type="evidence" value="ECO:0007669"/>
    <property type="project" value="UniProtKB-SubCell"/>
</dbReference>
<evidence type="ECO:0000313" key="10">
    <source>
        <dbReference type="Proteomes" id="UP000188603"/>
    </source>
</evidence>